<dbReference type="PANTHER" id="PTHR30303:SF0">
    <property type="entry name" value="CARBAMOYL DEHYDRATASE HYPE"/>
    <property type="match status" value="1"/>
</dbReference>
<dbReference type="Proteomes" id="UP000001431">
    <property type="component" value="Chromosome"/>
</dbReference>
<dbReference type="PANTHER" id="PTHR30303">
    <property type="entry name" value="HYDROGENASE ISOENZYMES FORMATION PROTEIN HYPE"/>
    <property type="match status" value="1"/>
</dbReference>
<keyword evidence="5" id="KW-1185">Reference proteome</keyword>
<dbReference type="SUPFAM" id="SSF55326">
    <property type="entry name" value="PurM N-terminal domain-like"/>
    <property type="match status" value="1"/>
</dbReference>
<dbReference type="STRING" id="410359.Pcal_1568"/>
<sequence>MERIVLAHGAGGVETSEILQRLIFSKVPPGLKKVEGGVGIDFPDDAAAIPVGDGYIVVTTDSYTVSPPYFSGGNIGTLAASGTINDVVMMGARPIAALDAIIVEEGFPVKTLEDIVESMISIFTKEGVALIGGDFKTMPKGQIDGVVITTVGIGISKGPVIVDKPREGDKIVVTDFVGDHGGVILANRLGLEANIISDVKPLTNLLPVLEKYRPYIHAARDPTRGGLAMVLNDWAKATDTVIVIDQGRVKVRDSTRAIADMAGIDPLYLASEGVAVLAVDTTVAEEVVEELKKAGFPEAYIAGEVRKSEKYRGIVLARTEVGGYRILETPRGELVPRIC</sequence>
<dbReference type="HOGENOM" id="CLU_049733_0_0_2"/>
<feature type="domain" description="PurM-like C-terminal" evidence="3">
    <location>
        <begin position="166"/>
        <end position="314"/>
    </location>
</feature>
<reference evidence="4" key="1">
    <citation type="submission" date="2007-02" db="EMBL/GenBank/DDBJ databases">
        <title>Complete sequence of Pyrobaculum calidifontis JCM 11548.</title>
        <authorList>
            <consortium name="US DOE Joint Genome Institute"/>
            <person name="Copeland A."/>
            <person name="Lucas S."/>
            <person name="Lapidus A."/>
            <person name="Barry K."/>
            <person name="Glavina del Rio T."/>
            <person name="Dalin E."/>
            <person name="Tice H."/>
            <person name="Pitluck S."/>
            <person name="Chain P."/>
            <person name="Malfatti S."/>
            <person name="Shin M."/>
            <person name="Vergez L."/>
            <person name="Schmutz J."/>
            <person name="Larimer F."/>
            <person name="Land M."/>
            <person name="Hauser L."/>
            <person name="Kyrpides N."/>
            <person name="Mikhailova N."/>
            <person name="Cozen A.E."/>
            <person name="Fitz-Gibbon S.T."/>
            <person name="House C.H."/>
            <person name="Saltikov C."/>
            <person name="Lowe T.M."/>
            <person name="Richardson P."/>
        </authorList>
    </citation>
    <scope>NUCLEOTIDE SEQUENCE [LARGE SCALE GENOMIC DNA]</scope>
    <source>
        <strain evidence="4">JCM 11548</strain>
    </source>
</reference>
<dbReference type="SUPFAM" id="SSF56042">
    <property type="entry name" value="PurM C-terminal domain-like"/>
    <property type="match status" value="1"/>
</dbReference>
<dbReference type="Pfam" id="PF00586">
    <property type="entry name" value="AIRS"/>
    <property type="match status" value="1"/>
</dbReference>
<dbReference type="KEGG" id="pcl:Pcal_1568"/>
<feature type="domain" description="PurM-like N-terminal" evidence="2">
    <location>
        <begin position="44"/>
        <end position="155"/>
    </location>
</feature>
<dbReference type="EMBL" id="CP000561">
    <property type="protein sequence ID" value="ABO08986.1"/>
    <property type="molecule type" value="Genomic_DNA"/>
</dbReference>
<dbReference type="AlphaFoldDB" id="A3MWG9"/>
<dbReference type="OrthoDB" id="31494at2157"/>
<dbReference type="InterPro" id="IPR011854">
    <property type="entry name" value="HypE"/>
</dbReference>
<gene>
    <name evidence="4" type="ordered locus">Pcal_1568</name>
</gene>
<dbReference type="GO" id="GO:0051604">
    <property type="term" value="P:protein maturation"/>
    <property type="evidence" value="ECO:0007669"/>
    <property type="project" value="TreeGrafter"/>
</dbReference>
<evidence type="ECO:0000259" key="3">
    <source>
        <dbReference type="Pfam" id="PF02769"/>
    </source>
</evidence>
<evidence type="ECO:0000259" key="2">
    <source>
        <dbReference type="Pfam" id="PF00586"/>
    </source>
</evidence>
<dbReference type="InterPro" id="IPR036676">
    <property type="entry name" value="PurM-like_C_sf"/>
</dbReference>
<dbReference type="CDD" id="cd02197">
    <property type="entry name" value="HypE"/>
    <property type="match status" value="1"/>
</dbReference>
<dbReference type="PIRSF" id="PIRSF005644">
    <property type="entry name" value="Hdrgns_mtr_HypE"/>
    <property type="match status" value="1"/>
</dbReference>
<dbReference type="InterPro" id="IPR016188">
    <property type="entry name" value="PurM-like_N"/>
</dbReference>
<dbReference type="InterPro" id="IPR010918">
    <property type="entry name" value="PurM-like_C_dom"/>
</dbReference>
<dbReference type="eggNOG" id="arCOG00636">
    <property type="taxonomic scope" value="Archaea"/>
</dbReference>
<dbReference type="Gene3D" id="3.30.1330.10">
    <property type="entry name" value="PurM-like, N-terminal domain"/>
    <property type="match status" value="1"/>
</dbReference>
<evidence type="ECO:0000256" key="1">
    <source>
        <dbReference type="ARBA" id="ARBA00006243"/>
    </source>
</evidence>
<dbReference type="InterPro" id="IPR036921">
    <property type="entry name" value="PurM-like_N_sf"/>
</dbReference>
<dbReference type="NCBIfam" id="TIGR02124">
    <property type="entry name" value="hypE"/>
    <property type="match status" value="1"/>
</dbReference>
<dbReference type="GeneID" id="4910263"/>
<evidence type="ECO:0000313" key="4">
    <source>
        <dbReference type="EMBL" id="ABO08986.1"/>
    </source>
</evidence>
<dbReference type="RefSeq" id="WP_011850244.1">
    <property type="nucleotide sequence ID" value="NC_009073.1"/>
</dbReference>
<accession>A3MWG9</accession>
<name>A3MWG9_PYRCJ</name>
<dbReference type="Gene3D" id="3.90.650.10">
    <property type="entry name" value="PurM-like C-terminal domain"/>
    <property type="match status" value="1"/>
</dbReference>
<evidence type="ECO:0000313" key="5">
    <source>
        <dbReference type="Proteomes" id="UP000001431"/>
    </source>
</evidence>
<comment type="similarity">
    <text evidence="1">Belongs to the HypE family.</text>
</comment>
<dbReference type="Pfam" id="PF02769">
    <property type="entry name" value="AIRS_C"/>
    <property type="match status" value="1"/>
</dbReference>
<protein>
    <submittedName>
        <fullName evidence="4">Hydrogenase expression/formation protein HypE</fullName>
    </submittedName>
</protein>
<organism evidence="4 5">
    <name type="scientific">Pyrobaculum calidifontis (strain DSM 21063 / JCM 11548 / VA1)</name>
    <dbReference type="NCBI Taxonomy" id="410359"/>
    <lineage>
        <taxon>Archaea</taxon>
        <taxon>Thermoproteota</taxon>
        <taxon>Thermoprotei</taxon>
        <taxon>Thermoproteales</taxon>
        <taxon>Thermoproteaceae</taxon>
        <taxon>Pyrobaculum</taxon>
    </lineage>
</organism>
<proteinExistence type="inferred from homology"/>